<dbReference type="EMBL" id="JACIEJ010000001">
    <property type="protein sequence ID" value="MBB3984230.1"/>
    <property type="molecule type" value="Genomic_DNA"/>
</dbReference>
<dbReference type="NCBIfam" id="TIGR00018">
    <property type="entry name" value="panC"/>
    <property type="match status" value="1"/>
</dbReference>
<dbReference type="InterPro" id="IPR003721">
    <property type="entry name" value="Pantoate_ligase"/>
</dbReference>
<protein>
    <recommendedName>
        <fullName evidence="8">Pantothenate synthetase</fullName>
        <shortName evidence="8">PS</shortName>
        <ecNumber evidence="8">6.3.2.1</ecNumber>
    </recommendedName>
    <alternativeName>
        <fullName evidence="8">Pantoate--beta-alanine ligase</fullName>
    </alternativeName>
    <alternativeName>
        <fullName evidence="8">Pantoate-activating enzyme</fullName>
    </alternativeName>
</protein>
<feature type="binding site" evidence="8">
    <location>
        <position position="76"/>
    </location>
    <ligand>
        <name>beta-alanine</name>
        <dbReference type="ChEBI" id="CHEBI:57966"/>
    </ligand>
</feature>
<proteinExistence type="inferred from homology"/>
<evidence type="ECO:0000313" key="9">
    <source>
        <dbReference type="EMBL" id="MBB3984230.1"/>
    </source>
</evidence>
<evidence type="ECO:0000256" key="3">
    <source>
        <dbReference type="ARBA" id="ARBA00022598"/>
    </source>
</evidence>
<comment type="catalytic activity">
    <reaction evidence="7 8">
        <text>(R)-pantoate + beta-alanine + ATP = (R)-pantothenate + AMP + diphosphate + H(+)</text>
        <dbReference type="Rhea" id="RHEA:10912"/>
        <dbReference type="ChEBI" id="CHEBI:15378"/>
        <dbReference type="ChEBI" id="CHEBI:15980"/>
        <dbReference type="ChEBI" id="CHEBI:29032"/>
        <dbReference type="ChEBI" id="CHEBI:30616"/>
        <dbReference type="ChEBI" id="CHEBI:33019"/>
        <dbReference type="ChEBI" id="CHEBI:57966"/>
        <dbReference type="ChEBI" id="CHEBI:456215"/>
        <dbReference type="EC" id="6.3.2.1"/>
    </reaction>
</comment>
<sequence>MTRQDQIVFDHAARNPQIIRSLRDLRTKVAEWRKDGARIGVVPTMGALHDGHLSLVKAAKHDCDRVIVTLFVNPAQFNNPSDLDSYPRTEDSDCDKLAPFAVDVLYAPDVDQMYPTGFATTVSVSGLTDVLCGAHRPGHFDGVATIVTKLFMQSGADKAYFGEKDFQQLQVVRRMTRDLDLPIEVIGCPTVRERDGLAMSSRNERLSDTARGQAAGLIREMRRMAEGLRAGGGVADLRAVAEAQLLQDGFTEVDYLDLRGAEDLECQERLSGEGRLFAAAWIDGVRLIDNIPV</sequence>
<dbReference type="InterPro" id="IPR014729">
    <property type="entry name" value="Rossmann-like_a/b/a_fold"/>
</dbReference>
<keyword evidence="8" id="KW-0963">Cytoplasm</keyword>
<keyword evidence="5 8" id="KW-0547">Nucleotide-binding</keyword>
<keyword evidence="4 8" id="KW-0566">Pantothenate biosynthesis</keyword>
<dbReference type="FunFam" id="3.40.50.620:FF:000013">
    <property type="entry name" value="Pantothenate synthetase"/>
    <property type="match status" value="1"/>
</dbReference>
<dbReference type="GO" id="GO:0004592">
    <property type="term" value="F:pantoate-beta-alanine ligase activity"/>
    <property type="evidence" value="ECO:0007669"/>
    <property type="project" value="UniProtKB-UniRule"/>
</dbReference>
<reference evidence="9 10" key="1">
    <citation type="submission" date="2020-08" db="EMBL/GenBank/DDBJ databases">
        <title>Genomic Encyclopedia of Type Strains, Phase IV (KMG-IV): sequencing the most valuable type-strain genomes for metagenomic binning, comparative biology and taxonomic classification.</title>
        <authorList>
            <person name="Goeker M."/>
        </authorList>
    </citation>
    <scope>NUCLEOTIDE SEQUENCE [LARGE SCALE GENOMIC DNA]</scope>
    <source>
        <strain evidence="9 10">DSM 102235</strain>
    </source>
</reference>
<organism evidence="9 10">
    <name type="scientific">Sagittula marina</name>
    <dbReference type="NCBI Taxonomy" id="943940"/>
    <lineage>
        <taxon>Bacteria</taxon>
        <taxon>Pseudomonadati</taxon>
        <taxon>Pseudomonadota</taxon>
        <taxon>Alphaproteobacteria</taxon>
        <taxon>Rhodobacterales</taxon>
        <taxon>Roseobacteraceae</taxon>
        <taxon>Sagittula</taxon>
    </lineage>
</organism>
<dbReference type="EC" id="6.3.2.1" evidence="8"/>
<comment type="subunit">
    <text evidence="8">Homodimer.</text>
</comment>
<dbReference type="RefSeq" id="WP_183962835.1">
    <property type="nucleotide sequence ID" value="NZ_BAABBZ010000012.1"/>
</dbReference>
<dbReference type="InterPro" id="IPR004821">
    <property type="entry name" value="Cyt_trans-like"/>
</dbReference>
<feature type="binding site" evidence="8">
    <location>
        <position position="168"/>
    </location>
    <ligand>
        <name>(R)-pantoate</name>
        <dbReference type="ChEBI" id="CHEBI:15980"/>
    </ligand>
</feature>
<feature type="binding site" evidence="8">
    <location>
        <begin position="199"/>
        <end position="202"/>
    </location>
    <ligand>
        <name>ATP</name>
        <dbReference type="ChEBI" id="CHEBI:30616"/>
    </ligand>
</feature>
<dbReference type="Gene3D" id="3.30.1300.10">
    <property type="entry name" value="Pantoate-beta-alanine ligase, C-terminal domain"/>
    <property type="match status" value="1"/>
</dbReference>
<gene>
    <name evidence="8" type="primary">panC</name>
    <name evidence="9" type="ORF">GGQ68_000541</name>
</gene>
<keyword evidence="6 8" id="KW-0067">ATP-binding</keyword>
<dbReference type="Gene3D" id="3.40.50.620">
    <property type="entry name" value="HUPs"/>
    <property type="match status" value="1"/>
</dbReference>
<evidence type="ECO:0000256" key="1">
    <source>
        <dbReference type="ARBA" id="ARBA00004990"/>
    </source>
</evidence>
<dbReference type="InterPro" id="IPR042176">
    <property type="entry name" value="Pantoate_ligase_C"/>
</dbReference>
<evidence type="ECO:0000256" key="7">
    <source>
        <dbReference type="ARBA" id="ARBA00048258"/>
    </source>
</evidence>
<feature type="binding site" evidence="8">
    <location>
        <begin position="45"/>
        <end position="52"/>
    </location>
    <ligand>
        <name>ATP</name>
        <dbReference type="ChEBI" id="CHEBI:30616"/>
    </ligand>
</feature>
<accession>A0A7W6GQV2</accession>
<comment type="subcellular location">
    <subcellularLocation>
        <location evidence="8">Cytoplasm</location>
    </subcellularLocation>
</comment>
<evidence type="ECO:0000256" key="6">
    <source>
        <dbReference type="ARBA" id="ARBA00022840"/>
    </source>
</evidence>
<feature type="binding site" evidence="8">
    <location>
        <begin position="162"/>
        <end position="165"/>
    </location>
    <ligand>
        <name>ATP</name>
        <dbReference type="ChEBI" id="CHEBI:30616"/>
    </ligand>
</feature>
<keyword evidence="10" id="KW-1185">Reference proteome</keyword>
<dbReference type="GO" id="GO:0005829">
    <property type="term" value="C:cytosol"/>
    <property type="evidence" value="ECO:0007669"/>
    <property type="project" value="TreeGrafter"/>
</dbReference>
<dbReference type="CDD" id="cd00560">
    <property type="entry name" value="PanC"/>
    <property type="match status" value="1"/>
</dbReference>
<feature type="active site" description="Proton donor" evidence="8">
    <location>
        <position position="52"/>
    </location>
</feature>
<feature type="binding site" evidence="8">
    <location>
        <position position="191"/>
    </location>
    <ligand>
        <name>ATP</name>
        <dbReference type="ChEBI" id="CHEBI:30616"/>
    </ligand>
</feature>
<dbReference type="AlphaFoldDB" id="A0A7W6GQV2"/>
<dbReference type="Proteomes" id="UP000541426">
    <property type="component" value="Unassembled WGS sequence"/>
</dbReference>
<comment type="similarity">
    <text evidence="2 8">Belongs to the pantothenate synthetase family.</text>
</comment>
<dbReference type="NCBIfam" id="TIGR00125">
    <property type="entry name" value="cyt_tran_rel"/>
    <property type="match status" value="1"/>
</dbReference>
<dbReference type="GO" id="GO:0005524">
    <property type="term" value="F:ATP binding"/>
    <property type="evidence" value="ECO:0007669"/>
    <property type="project" value="UniProtKB-KW"/>
</dbReference>
<evidence type="ECO:0000256" key="8">
    <source>
        <dbReference type="HAMAP-Rule" id="MF_00158"/>
    </source>
</evidence>
<evidence type="ECO:0000256" key="2">
    <source>
        <dbReference type="ARBA" id="ARBA00009256"/>
    </source>
</evidence>
<feature type="binding site" evidence="8">
    <location>
        <position position="76"/>
    </location>
    <ligand>
        <name>(R)-pantoate</name>
        <dbReference type="ChEBI" id="CHEBI:15980"/>
    </ligand>
</feature>
<evidence type="ECO:0000313" key="10">
    <source>
        <dbReference type="Proteomes" id="UP000541426"/>
    </source>
</evidence>
<dbReference type="SUPFAM" id="SSF52374">
    <property type="entry name" value="Nucleotidylyl transferase"/>
    <property type="match status" value="1"/>
</dbReference>
<dbReference type="PANTHER" id="PTHR21299">
    <property type="entry name" value="CYTIDYLATE KINASE/PANTOATE-BETA-ALANINE LIGASE"/>
    <property type="match status" value="1"/>
</dbReference>
<dbReference type="HAMAP" id="MF_00158">
    <property type="entry name" value="PanC"/>
    <property type="match status" value="1"/>
</dbReference>
<dbReference type="Pfam" id="PF02569">
    <property type="entry name" value="Pantoate_ligase"/>
    <property type="match status" value="1"/>
</dbReference>
<comment type="miscellaneous">
    <text evidence="8">The reaction proceeds by a bi uni uni bi ping pong mechanism.</text>
</comment>
<evidence type="ECO:0000256" key="5">
    <source>
        <dbReference type="ARBA" id="ARBA00022741"/>
    </source>
</evidence>
<dbReference type="GO" id="GO:0015940">
    <property type="term" value="P:pantothenate biosynthetic process"/>
    <property type="evidence" value="ECO:0007669"/>
    <property type="project" value="UniProtKB-UniRule"/>
</dbReference>
<name>A0A7W6GQV2_9RHOB</name>
<comment type="pathway">
    <text evidence="1 8">Cofactor biosynthesis; (R)-pantothenate biosynthesis; (R)-pantothenate from (R)-pantoate and beta-alanine: step 1/1.</text>
</comment>
<dbReference type="PANTHER" id="PTHR21299:SF1">
    <property type="entry name" value="PANTOATE--BETA-ALANINE LIGASE"/>
    <property type="match status" value="1"/>
</dbReference>
<keyword evidence="3 8" id="KW-0436">Ligase</keyword>
<comment type="function">
    <text evidence="8">Catalyzes the condensation of pantoate with beta-alanine in an ATP-dependent reaction via a pantoyl-adenylate intermediate.</text>
</comment>
<dbReference type="UniPathway" id="UPA00028">
    <property type="reaction ID" value="UER00005"/>
</dbReference>
<evidence type="ECO:0000256" key="4">
    <source>
        <dbReference type="ARBA" id="ARBA00022655"/>
    </source>
</evidence>
<comment type="caution">
    <text evidence="9">The sequence shown here is derived from an EMBL/GenBank/DDBJ whole genome shotgun (WGS) entry which is preliminary data.</text>
</comment>